<dbReference type="RefSeq" id="WP_025065997.1">
    <property type="nucleotide sequence ID" value="NZ_CAUPOR010000014.1"/>
</dbReference>
<gene>
    <name evidence="1" type="ORF">AS203_04885</name>
</gene>
<dbReference type="AlphaFoldDB" id="A0A0S2KKB5"/>
<dbReference type="EMBL" id="CP013195">
    <property type="protein sequence ID" value="ALO48495.1"/>
    <property type="molecule type" value="Genomic_DNA"/>
</dbReference>
<name>A0A0S2KKB5_9BACT</name>
<reference evidence="2" key="1">
    <citation type="submission" date="2015-11" db="EMBL/GenBank/DDBJ databases">
        <authorList>
            <person name="Holder M.E."/>
            <person name="Ajami N.J."/>
            <person name="Petrosino J.F."/>
        </authorList>
    </citation>
    <scope>NUCLEOTIDE SEQUENCE [LARGE SCALE GENOMIC DNA]</scope>
    <source>
        <strain evidence="2">F0113</strain>
    </source>
</reference>
<accession>A0A0S2KKB5</accession>
<dbReference type="STRING" id="76123.AS203_04885"/>
<dbReference type="eggNOG" id="ENOG5032VHP">
    <property type="taxonomic scope" value="Bacteria"/>
</dbReference>
<proteinExistence type="predicted"/>
<organism evidence="1 2">
    <name type="scientific">Hoylesella enoeca</name>
    <dbReference type="NCBI Taxonomy" id="76123"/>
    <lineage>
        <taxon>Bacteria</taxon>
        <taxon>Pseudomonadati</taxon>
        <taxon>Bacteroidota</taxon>
        <taxon>Bacteroidia</taxon>
        <taxon>Bacteroidales</taxon>
        <taxon>Prevotellaceae</taxon>
        <taxon>Hoylesella</taxon>
    </lineage>
</organism>
<dbReference type="KEGG" id="peo:AS203_04885"/>
<dbReference type="Proteomes" id="UP000056252">
    <property type="component" value="Chromosome"/>
</dbReference>
<keyword evidence="2" id="KW-1185">Reference proteome</keyword>
<dbReference type="OrthoDB" id="1077392at2"/>
<protein>
    <submittedName>
        <fullName evidence="1">Uncharacterized protein</fullName>
    </submittedName>
</protein>
<evidence type="ECO:0000313" key="2">
    <source>
        <dbReference type="Proteomes" id="UP000056252"/>
    </source>
</evidence>
<sequence length="184" mass="21476">MNLYLRYFDRETFVYSVDEALAFLSSIPEIGMTPDLAADIKEYAESDVMYPKRYKVRPRVYFIIIKTTAETMLDFKQKKALRPVVPTPSAPERRDLASSALTRLTEEHPGWYECSLDFKRVVMVPTTGKHEYRDTHFVAQCKANSGQDSYNRIVSHLRERVDSRSQFPSAKGKNFHFKYLGMWK</sequence>
<evidence type="ECO:0000313" key="1">
    <source>
        <dbReference type="EMBL" id="ALO48495.1"/>
    </source>
</evidence>